<reference evidence="1" key="1">
    <citation type="journal article" date="2014" name="Front. Microbiol.">
        <title>High frequency of phylogenetically diverse reductive dehalogenase-homologous genes in deep subseafloor sedimentary metagenomes.</title>
        <authorList>
            <person name="Kawai M."/>
            <person name="Futagami T."/>
            <person name="Toyoda A."/>
            <person name="Takaki Y."/>
            <person name="Nishi S."/>
            <person name="Hori S."/>
            <person name="Arai W."/>
            <person name="Tsubouchi T."/>
            <person name="Morono Y."/>
            <person name="Uchiyama I."/>
            <person name="Ito T."/>
            <person name="Fujiyama A."/>
            <person name="Inagaki F."/>
            <person name="Takami H."/>
        </authorList>
    </citation>
    <scope>NUCLEOTIDE SEQUENCE</scope>
    <source>
        <strain evidence="1">Expedition CK06-06</strain>
    </source>
</reference>
<protein>
    <submittedName>
        <fullName evidence="1">Uncharacterized protein</fullName>
    </submittedName>
</protein>
<gene>
    <name evidence="1" type="ORF">S03H2_39355</name>
</gene>
<dbReference type="Pfam" id="PF03938">
    <property type="entry name" value="OmpH"/>
    <property type="match status" value="1"/>
</dbReference>
<comment type="caution">
    <text evidence="1">The sequence shown here is derived from an EMBL/GenBank/DDBJ whole genome shotgun (WGS) entry which is preliminary data.</text>
</comment>
<proteinExistence type="predicted"/>
<dbReference type="InterPro" id="IPR024930">
    <property type="entry name" value="Skp_dom_sf"/>
</dbReference>
<feature type="non-terminal residue" evidence="1">
    <location>
        <position position="1"/>
    </location>
</feature>
<dbReference type="AlphaFoldDB" id="X1HTA9"/>
<name>X1HTA9_9ZZZZ</name>
<dbReference type="EMBL" id="BARU01024323">
    <property type="protein sequence ID" value="GAH48488.1"/>
    <property type="molecule type" value="Genomic_DNA"/>
</dbReference>
<organism evidence="1">
    <name type="scientific">marine sediment metagenome</name>
    <dbReference type="NCBI Taxonomy" id="412755"/>
    <lineage>
        <taxon>unclassified sequences</taxon>
        <taxon>metagenomes</taxon>
        <taxon>ecological metagenomes</taxon>
    </lineage>
</organism>
<dbReference type="InterPro" id="IPR005632">
    <property type="entry name" value="Chaperone_Skp"/>
</dbReference>
<evidence type="ECO:0000313" key="1">
    <source>
        <dbReference type="EMBL" id="GAH48488.1"/>
    </source>
</evidence>
<dbReference type="GO" id="GO:0051082">
    <property type="term" value="F:unfolded protein binding"/>
    <property type="evidence" value="ECO:0007669"/>
    <property type="project" value="InterPro"/>
</dbReference>
<sequence length="139" mass="15732">GKVEQKNDELMAPLLNKINEAISKIAQQEGFTVILDLSENVFYASSELDLTDLVIDELNLEYGPQTLPTGELKKYIVILPFREENTEAANADLGERCQDELYKVVSIFSKFKFISKIDVKSEIIKRHIGVNINDSQARL</sequence>
<accession>X1HTA9</accession>
<dbReference type="SUPFAM" id="SSF111384">
    <property type="entry name" value="OmpH-like"/>
    <property type="match status" value="1"/>
</dbReference>
<dbReference type="Gene3D" id="3.30.910.20">
    <property type="entry name" value="Skp domain"/>
    <property type="match status" value="1"/>
</dbReference>